<evidence type="ECO:0000313" key="3">
    <source>
        <dbReference type="Proteomes" id="UP000254051"/>
    </source>
</evidence>
<dbReference type="RefSeq" id="WP_109708780.1">
    <property type="nucleotide sequence ID" value="NZ_QGDS01000001.1"/>
</dbReference>
<dbReference type="Gene3D" id="3.40.50.2300">
    <property type="match status" value="2"/>
</dbReference>
<dbReference type="Pfam" id="PF13407">
    <property type="entry name" value="Peripla_BP_4"/>
    <property type="match status" value="1"/>
</dbReference>
<sequence>MKSLYGCGRLCTIIILCSLLGCGCSKKEQEVLVVLGSQGELSHEELQIAARQWAEEKNISLEVVAPKTSMVYEQQTILENSIREKKWDFIVLEPLGNTELYPVLDYAKEQGSTVISMQGAPVLGADYTVQPCDYEKLGISIMDIFAEKMRQSGSYVTIVPAKDSESALQQELACVNQQKNNYQQMLAVSRLQEGNSVQMVYDTVDTLYQTHEMKGAVFFSYIDGLGISQWKQKTGNDLITVGIGYPELLNTDTENDEIDALFYWNRENLLITSLEVGYKAVQGSIGKEPDVITTHVDGYKTLRSLGDGIYCGNDISTIYN</sequence>
<dbReference type="SUPFAM" id="SSF53822">
    <property type="entry name" value="Periplasmic binding protein-like I"/>
    <property type="match status" value="1"/>
</dbReference>
<feature type="domain" description="Periplasmic binding protein" evidence="1">
    <location>
        <begin position="46"/>
        <end position="283"/>
    </location>
</feature>
<dbReference type="InterPro" id="IPR028082">
    <property type="entry name" value="Peripla_BP_I"/>
</dbReference>
<accession>A0A316A1V2</accession>
<keyword evidence="3" id="KW-1185">Reference proteome</keyword>
<keyword evidence="2" id="KW-0813">Transport</keyword>
<gene>
    <name evidence="2" type="ORF">SAMN05216529_10183</name>
</gene>
<dbReference type="PROSITE" id="PS51257">
    <property type="entry name" value="PROKAR_LIPOPROTEIN"/>
    <property type="match status" value="1"/>
</dbReference>
<dbReference type="InterPro" id="IPR025997">
    <property type="entry name" value="SBP_2_dom"/>
</dbReference>
<dbReference type="EMBL" id="UHJJ01000001">
    <property type="protein sequence ID" value="SUQ12194.1"/>
    <property type="molecule type" value="Genomic_DNA"/>
</dbReference>
<name>A0A316A1V2_9FIRM</name>
<reference evidence="3" key="1">
    <citation type="submission" date="2017-07" db="EMBL/GenBank/DDBJ databases">
        <authorList>
            <person name="Varghese N."/>
            <person name="Submissions S."/>
        </authorList>
    </citation>
    <scope>NUCLEOTIDE SEQUENCE [LARGE SCALE GENOMIC DNA]</scope>
    <source>
        <strain evidence="3">NLAE-zl-C134</strain>
    </source>
</reference>
<organism evidence="2 3">
    <name type="scientific">Faecalicatena contorta</name>
    <dbReference type="NCBI Taxonomy" id="39482"/>
    <lineage>
        <taxon>Bacteria</taxon>
        <taxon>Bacillati</taxon>
        <taxon>Bacillota</taxon>
        <taxon>Clostridia</taxon>
        <taxon>Lachnospirales</taxon>
        <taxon>Lachnospiraceae</taxon>
        <taxon>Faecalicatena</taxon>
    </lineage>
</organism>
<dbReference type="AlphaFoldDB" id="A0A316A1V2"/>
<evidence type="ECO:0000259" key="1">
    <source>
        <dbReference type="Pfam" id="PF13407"/>
    </source>
</evidence>
<proteinExistence type="predicted"/>
<dbReference type="OrthoDB" id="2455934at2"/>
<dbReference type="Proteomes" id="UP000254051">
    <property type="component" value="Unassembled WGS sequence"/>
</dbReference>
<evidence type="ECO:0000313" key="2">
    <source>
        <dbReference type="EMBL" id="SUQ12194.1"/>
    </source>
</evidence>
<protein>
    <submittedName>
        <fullName evidence="2">ABC-type sugar transport system, substrate-binding protein, contains N-terminal xre family HTH domain</fullName>
    </submittedName>
</protein>
<keyword evidence="2" id="KW-0762">Sugar transport</keyword>